<feature type="signal peptide" evidence="1">
    <location>
        <begin position="1"/>
        <end position="20"/>
    </location>
</feature>
<proteinExistence type="predicted"/>
<evidence type="ECO:0000256" key="1">
    <source>
        <dbReference type="SAM" id="SignalP"/>
    </source>
</evidence>
<dbReference type="EMBL" id="UGTL01000001">
    <property type="protein sequence ID" value="SUB85149.1"/>
    <property type="molecule type" value="Genomic_DNA"/>
</dbReference>
<accession>A0A379DXT6</accession>
<reference evidence="2 3" key="1">
    <citation type="submission" date="2018-06" db="EMBL/GenBank/DDBJ databases">
        <authorList>
            <consortium name="Pathogen Informatics"/>
            <person name="Doyle S."/>
        </authorList>
    </citation>
    <scope>NUCLEOTIDE SEQUENCE [LARGE SCALE GENOMIC DNA]</scope>
    <source>
        <strain evidence="2 3">NCTC11157</strain>
    </source>
</reference>
<keyword evidence="1" id="KW-0732">Signal</keyword>
<name>A0A379DXT6_9BACT</name>
<dbReference type="Proteomes" id="UP000254072">
    <property type="component" value="Unassembled WGS sequence"/>
</dbReference>
<organism evidence="2 3">
    <name type="scientific">Prevotella disiens</name>
    <dbReference type="NCBI Taxonomy" id="28130"/>
    <lineage>
        <taxon>Bacteria</taxon>
        <taxon>Pseudomonadati</taxon>
        <taxon>Bacteroidota</taxon>
        <taxon>Bacteroidia</taxon>
        <taxon>Bacteroidales</taxon>
        <taxon>Prevotellaceae</taxon>
        <taxon>Prevotella</taxon>
    </lineage>
</organism>
<dbReference type="AlphaFoldDB" id="A0A379DXT6"/>
<sequence>MKKSFLTLMFLVAMTIQAMAQREVVFDFSKNPWNAPTTTKEVADKDANVAKLEDDSKILTTDGVTITQKKKNAKNWNRIVDKKYICYRGNIFTFSVEEGKGNITRIDFYCENPNSDFVEDPYKLSIRTEDTKGHSSWTGNRTEVSFKGEDVSDFKKIVIIVEGGKNEGNGNDDSKPEENLSIFDFSKNTWGVPTTTAEDARDDKKAGKLDDDVKMTTGSVTMTQKKNSDVYWNRIIDNVYMAYKENDFTFTAKEGKIITRIEFVNKPYFCDITYKGKKVECDNEDDTPYIWTGKEKSVTFNATLTSKFKAIKVTLENNVADEIEAINAINQKANNRIYNIQGQYVGTRSELSTLPKGIYIINGKKIVR</sequence>
<evidence type="ECO:0000313" key="3">
    <source>
        <dbReference type="Proteomes" id="UP000254072"/>
    </source>
</evidence>
<protein>
    <submittedName>
        <fullName evidence="2">Uncharacterized protein</fullName>
    </submittedName>
</protein>
<gene>
    <name evidence="2" type="ORF">NCTC11157_00871</name>
</gene>
<feature type="chain" id="PRO_5016895522" evidence="1">
    <location>
        <begin position="21"/>
        <end position="368"/>
    </location>
</feature>
<evidence type="ECO:0000313" key="2">
    <source>
        <dbReference type="EMBL" id="SUB85149.1"/>
    </source>
</evidence>